<dbReference type="Proteomes" id="UP001064782">
    <property type="component" value="Unassembled WGS sequence"/>
</dbReference>
<dbReference type="RefSeq" id="WP_054585977.1">
    <property type="nucleotide sequence ID" value="NZ_BRXE01000118.1"/>
</dbReference>
<evidence type="ECO:0000313" key="2">
    <source>
        <dbReference type="EMBL" id="GLD33479.1"/>
    </source>
</evidence>
<dbReference type="AlphaFoldDB" id="A0A9P3V0A2"/>
<name>A0A9P3V0A2_9MYCO</name>
<evidence type="ECO:0000313" key="1">
    <source>
        <dbReference type="EMBL" id="GLB86130.1"/>
    </source>
</evidence>
<sequence length="124" mass="13584">MEPDGLESRVTALEEQVHQLVERVRASERDAAAARVLAGAADRDVSEIRGELRDFRTATTASFNALREDLTDLRSHVDSGFAQIADAFASVDNGFIEMRGKLDATSAGQQHIVTLLERLITDET</sequence>
<accession>A0A9P3V0A2</accession>
<gene>
    <name evidence="2" type="ORF">Mkiyose1413_53620</name>
    <name evidence="1" type="ORF">SRL2020028_53860</name>
</gene>
<dbReference type="EMBL" id="BRZI01000082">
    <property type="protein sequence ID" value="GLD33479.1"/>
    <property type="molecule type" value="Genomic_DNA"/>
</dbReference>
<comment type="caution">
    <text evidence="2">The sequence shown here is derived from an EMBL/GenBank/DDBJ whole genome shotgun (WGS) entry which is preliminary data.</text>
</comment>
<reference evidence="2" key="1">
    <citation type="submission" date="2022-08" db="EMBL/GenBank/DDBJ databases">
        <title>Mycobacterium kiyosense sp. nov., scotochromogenic slow-glowing species isolated from respiratory specimens.</title>
        <authorList>
            <person name="Fukano H."/>
            <person name="Kazumi Y."/>
            <person name="Sakagami N."/>
            <person name="Ato M."/>
            <person name="Mitarai S."/>
            <person name="Hoshino Y."/>
        </authorList>
    </citation>
    <scope>NUCLEOTIDE SEQUENCE</scope>
    <source>
        <strain evidence="2">1413</strain>
        <strain evidence="1">SRL2020-028</strain>
    </source>
</reference>
<keyword evidence="3" id="KW-1185">Reference proteome</keyword>
<organism evidence="2 3">
    <name type="scientific">Mycobacterium kiyosense</name>
    <dbReference type="NCBI Taxonomy" id="2871094"/>
    <lineage>
        <taxon>Bacteria</taxon>
        <taxon>Bacillati</taxon>
        <taxon>Actinomycetota</taxon>
        <taxon>Actinomycetes</taxon>
        <taxon>Mycobacteriales</taxon>
        <taxon>Mycobacteriaceae</taxon>
        <taxon>Mycobacterium</taxon>
    </lineage>
</organism>
<dbReference type="Proteomes" id="UP001165663">
    <property type="component" value="Unassembled WGS sequence"/>
</dbReference>
<evidence type="ECO:0000313" key="3">
    <source>
        <dbReference type="Proteomes" id="UP001064782"/>
    </source>
</evidence>
<dbReference type="EMBL" id="BRXE01000118">
    <property type="protein sequence ID" value="GLB86130.1"/>
    <property type="molecule type" value="Genomic_DNA"/>
</dbReference>
<protein>
    <submittedName>
        <fullName evidence="2">Uncharacterized protein</fullName>
    </submittedName>
</protein>
<proteinExistence type="predicted"/>